<proteinExistence type="predicted"/>
<feature type="region of interest" description="Disordered" evidence="2">
    <location>
        <begin position="503"/>
        <end position="541"/>
    </location>
</feature>
<dbReference type="Proteomes" id="UP001049176">
    <property type="component" value="Chromosome 6"/>
</dbReference>
<dbReference type="SMART" id="SM00355">
    <property type="entry name" value="ZnF_C2H2"/>
    <property type="match status" value="3"/>
</dbReference>
<dbReference type="KEGG" id="more:E1B28_010083"/>
<feature type="domain" description="C2H2-type" evidence="3">
    <location>
        <begin position="680"/>
        <end position="708"/>
    </location>
</feature>
<organism evidence="4 5">
    <name type="scientific">Marasmius oreades</name>
    <name type="common">fairy-ring Marasmius</name>
    <dbReference type="NCBI Taxonomy" id="181124"/>
    <lineage>
        <taxon>Eukaryota</taxon>
        <taxon>Fungi</taxon>
        <taxon>Dikarya</taxon>
        <taxon>Basidiomycota</taxon>
        <taxon>Agaricomycotina</taxon>
        <taxon>Agaricomycetes</taxon>
        <taxon>Agaricomycetidae</taxon>
        <taxon>Agaricales</taxon>
        <taxon>Marasmiineae</taxon>
        <taxon>Marasmiaceae</taxon>
        <taxon>Marasmius</taxon>
    </lineage>
</organism>
<keyword evidence="1" id="KW-0863">Zinc-finger</keyword>
<gene>
    <name evidence="4" type="ORF">E1B28_010083</name>
</gene>
<feature type="region of interest" description="Disordered" evidence="2">
    <location>
        <begin position="450"/>
        <end position="490"/>
    </location>
</feature>
<dbReference type="GO" id="GO:0008270">
    <property type="term" value="F:zinc ion binding"/>
    <property type="evidence" value="ECO:0007669"/>
    <property type="project" value="UniProtKB-KW"/>
</dbReference>
<keyword evidence="1" id="KW-0862">Zinc</keyword>
<evidence type="ECO:0000256" key="2">
    <source>
        <dbReference type="SAM" id="MobiDB-lite"/>
    </source>
</evidence>
<feature type="domain" description="C2H2-type" evidence="3">
    <location>
        <begin position="650"/>
        <end position="675"/>
    </location>
</feature>
<feature type="domain" description="C2H2-type" evidence="3">
    <location>
        <begin position="151"/>
        <end position="180"/>
    </location>
</feature>
<protein>
    <recommendedName>
        <fullName evidence="3">C2H2-type domain-containing protein</fullName>
    </recommendedName>
</protein>
<accession>A0A9P7UQS2</accession>
<evidence type="ECO:0000256" key="1">
    <source>
        <dbReference type="PROSITE-ProRule" id="PRU00042"/>
    </source>
</evidence>
<dbReference type="RefSeq" id="XP_043007492.1">
    <property type="nucleotide sequence ID" value="XM_043155031.1"/>
</dbReference>
<dbReference type="SUPFAM" id="SSF57667">
    <property type="entry name" value="beta-beta-alpha zinc fingers"/>
    <property type="match status" value="1"/>
</dbReference>
<reference evidence="4" key="1">
    <citation type="journal article" date="2021" name="Genome Biol. Evol.">
        <title>The assembled and annotated genome of the fairy-ring fungus Marasmius oreades.</title>
        <authorList>
            <person name="Hiltunen M."/>
            <person name="Ament-Velasquez S.L."/>
            <person name="Johannesson H."/>
        </authorList>
    </citation>
    <scope>NUCLEOTIDE SEQUENCE</scope>
    <source>
        <strain evidence="4">03SP1</strain>
    </source>
</reference>
<dbReference type="PROSITE" id="PS00028">
    <property type="entry name" value="ZINC_FINGER_C2H2_1"/>
    <property type="match status" value="3"/>
</dbReference>
<dbReference type="Gene3D" id="3.30.160.60">
    <property type="entry name" value="Classic Zinc Finger"/>
    <property type="match status" value="1"/>
</dbReference>
<evidence type="ECO:0000259" key="3">
    <source>
        <dbReference type="PROSITE" id="PS50157"/>
    </source>
</evidence>
<dbReference type="GeneID" id="66079159"/>
<dbReference type="PROSITE" id="PS50157">
    <property type="entry name" value="ZINC_FINGER_C2H2_2"/>
    <property type="match status" value="3"/>
</dbReference>
<feature type="compositionally biased region" description="Polar residues" evidence="2">
    <location>
        <begin position="455"/>
        <end position="473"/>
    </location>
</feature>
<dbReference type="OrthoDB" id="3176823at2759"/>
<dbReference type="EMBL" id="CM032186">
    <property type="protein sequence ID" value="KAG7091022.1"/>
    <property type="molecule type" value="Genomic_DNA"/>
</dbReference>
<feature type="region of interest" description="Disordered" evidence="2">
    <location>
        <begin position="571"/>
        <end position="650"/>
    </location>
</feature>
<sequence length="719" mass="81161">MALSVSPPTTYYDFRNQRHHWEASPREPARTVTLQAFPRCTYTEEWTADSMTAQFTEPTKSPARSLVSSPTSCAHPPSMLSESPSELLIEDLLDVSALEDGTGWTDFPSEPSSEDLSRSSHESGVTTEFSNVGRRVLLEGEQLHYRLVSTRACPLLTCRKNFKTPLALRHHIKTHYRTNPKQAIRNALVPTDKISYKPRFPYPPGWSNSPFGLDKYHLPPLKGEDYQASPFVAEVDRHNNKWADERREKETKQLQFHDLTQESMLIYSRDDLDTPDSFTRLAPTENRLKIFRPHFSSGSPFDITLTEIITSSSISPTTTSNHSSMSLPSFSTPSISDASVYFPDTPLNVASPILSPVDSNAQTISHTKAAFTPDLSPSHTADALPAHLDVEHSPVDHNAFVNLAHHSKSLLFVQGQSDTEEREAKRARIVVVSSSRTTTRTLPTRRQQRLIWRKSAQTGSETESTDQGLTSPHTSDEIITPLRRKNVRPRKIPLNQVARWSLPFSDTPQLGTSSQPRPVKRGRPPKSKAATPSVSTAPVSVGNEPLLISRSQCSASDVKIGTDRLKSQEEMLGFSSSEPVYEPNPSKKYPRRKRKMVIYPDSDVDDHEPAEDTYVEEENLEPRKRRIRSSNDDREEEYQDRPRKGRGKKYPCTIQGCDSTFVRKSDIDRHIERIHRRVSHLCPSCNLAFSRTDAVLRHMRVLHGTELGPDERAFETIQT</sequence>
<keyword evidence="1" id="KW-0479">Metal-binding</keyword>
<dbReference type="InterPro" id="IPR036236">
    <property type="entry name" value="Znf_C2H2_sf"/>
</dbReference>
<dbReference type="InterPro" id="IPR013087">
    <property type="entry name" value="Znf_C2H2_type"/>
</dbReference>
<feature type="region of interest" description="Disordered" evidence="2">
    <location>
        <begin position="103"/>
        <end position="125"/>
    </location>
</feature>
<keyword evidence="5" id="KW-1185">Reference proteome</keyword>
<name>A0A9P7UQS2_9AGAR</name>
<feature type="compositionally biased region" description="Acidic residues" evidence="2">
    <location>
        <begin position="602"/>
        <end position="619"/>
    </location>
</feature>
<feature type="compositionally biased region" description="Polar residues" evidence="2">
    <location>
        <begin position="504"/>
        <end position="516"/>
    </location>
</feature>
<evidence type="ECO:0000313" key="4">
    <source>
        <dbReference type="EMBL" id="KAG7091022.1"/>
    </source>
</evidence>
<evidence type="ECO:0000313" key="5">
    <source>
        <dbReference type="Proteomes" id="UP001049176"/>
    </source>
</evidence>
<feature type="region of interest" description="Disordered" evidence="2">
    <location>
        <begin position="56"/>
        <end position="81"/>
    </location>
</feature>
<comment type="caution">
    <text evidence="4">The sequence shown here is derived from an EMBL/GenBank/DDBJ whole genome shotgun (WGS) entry which is preliminary data.</text>
</comment>
<dbReference type="AlphaFoldDB" id="A0A9P7UQS2"/>